<evidence type="ECO:0000259" key="9">
    <source>
        <dbReference type="PROSITE" id="PS50886"/>
    </source>
</evidence>
<dbReference type="OrthoDB" id="197206at2759"/>
<evidence type="ECO:0000313" key="11">
    <source>
        <dbReference type="Proteomes" id="UP000792457"/>
    </source>
</evidence>
<feature type="compositionally biased region" description="Polar residues" evidence="8">
    <location>
        <begin position="83"/>
        <end position="94"/>
    </location>
</feature>
<dbReference type="PANTHER" id="PTHR11586:SF33">
    <property type="entry name" value="AMINOACYL TRNA SYNTHASE COMPLEX-INTERACTING MULTIFUNCTIONAL PROTEIN 1"/>
    <property type="match status" value="1"/>
</dbReference>
<feature type="domain" description="TRNA-binding" evidence="9">
    <location>
        <begin position="156"/>
        <end position="256"/>
    </location>
</feature>
<keyword evidence="3 6" id="KW-0820">tRNA-binding</keyword>
<feature type="region of interest" description="Disordered" evidence="8">
    <location>
        <begin position="83"/>
        <end position="152"/>
    </location>
</feature>
<keyword evidence="4 6" id="KW-0694">RNA-binding</keyword>
<reference evidence="10" key="1">
    <citation type="submission" date="2013-04" db="EMBL/GenBank/DDBJ databases">
        <authorList>
            <person name="Qu J."/>
            <person name="Murali S.C."/>
            <person name="Bandaranaike D."/>
            <person name="Bellair M."/>
            <person name="Blankenburg K."/>
            <person name="Chao H."/>
            <person name="Dinh H."/>
            <person name="Doddapaneni H."/>
            <person name="Downs B."/>
            <person name="Dugan-Rocha S."/>
            <person name="Elkadiri S."/>
            <person name="Gnanaolivu R.D."/>
            <person name="Hernandez B."/>
            <person name="Javaid M."/>
            <person name="Jayaseelan J.C."/>
            <person name="Lee S."/>
            <person name="Li M."/>
            <person name="Ming W."/>
            <person name="Munidasa M."/>
            <person name="Muniz J."/>
            <person name="Nguyen L."/>
            <person name="Ongeri F."/>
            <person name="Osuji N."/>
            <person name="Pu L.-L."/>
            <person name="Puazo M."/>
            <person name="Qu C."/>
            <person name="Quiroz J."/>
            <person name="Raj R."/>
            <person name="Weissenberger G."/>
            <person name="Xin Y."/>
            <person name="Zou X."/>
            <person name="Han Y."/>
            <person name="Richards S."/>
            <person name="Worley K."/>
            <person name="Muzny D."/>
            <person name="Gibbs R."/>
        </authorList>
    </citation>
    <scope>NUCLEOTIDE SEQUENCE</scope>
    <source>
        <strain evidence="10">Sampled in the wild</strain>
    </source>
</reference>
<evidence type="ECO:0000256" key="3">
    <source>
        <dbReference type="ARBA" id="ARBA00022555"/>
    </source>
</evidence>
<protein>
    <recommendedName>
        <fullName evidence="9">tRNA-binding domain-containing protein</fullName>
    </recommendedName>
</protein>
<evidence type="ECO:0000256" key="7">
    <source>
        <dbReference type="SAM" id="Coils"/>
    </source>
</evidence>
<evidence type="ECO:0000256" key="6">
    <source>
        <dbReference type="PROSITE-ProRule" id="PRU00209"/>
    </source>
</evidence>
<gene>
    <name evidence="10" type="ORF">J437_LFUL017102</name>
</gene>
<dbReference type="FunFam" id="2.40.50.140:FF:000047">
    <property type="entry name" value="tyrosine--tRNA ligase, cytoplasmic isoform X2"/>
    <property type="match status" value="1"/>
</dbReference>
<dbReference type="InterPro" id="IPR002547">
    <property type="entry name" value="tRNA-bd_dom"/>
</dbReference>
<accession>A0A8K0KI00</accession>
<evidence type="ECO:0000256" key="8">
    <source>
        <dbReference type="SAM" id="MobiDB-lite"/>
    </source>
</evidence>
<dbReference type="Proteomes" id="UP000792457">
    <property type="component" value="Unassembled WGS sequence"/>
</dbReference>
<evidence type="ECO:0000256" key="2">
    <source>
        <dbReference type="ARBA" id="ARBA00022490"/>
    </source>
</evidence>
<evidence type="ECO:0000256" key="1">
    <source>
        <dbReference type="ARBA" id="ARBA00004496"/>
    </source>
</evidence>
<dbReference type="PANTHER" id="PTHR11586">
    <property type="entry name" value="TRNA-AMINOACYLATION COFACTOR ARC1 FAMILY MEMBER"/>
    <property type="match status" value="1"/>
</dbReference>
<dbReference type="CDD" id="cd02799">
    <property type="entry name" value="tRNA_bind_EMAP-II_like"/>
    <property type="match status" value="1"/>
</dbReference>
<feature type="coiled-coil region" evidence="7">
    <location>
        <begin position="7"/>
        <end position="34"/>
    </location>
</feature>
<organism evidence="10 11">
    <name type="scientific">Ladona fulva</name>
    <name type="common">Scarce chaser dragonfly</name>
    <name type="synonym">Libellula fulva</name>
    <dbReference type="NCBI Taxonomy" id="123851"/>
    <lineage>
        <taxon>Eukaryota</taxon>
        <taxon>Metazoa</taxon>
        <taxon>Ecdysozoa</taxon>
        <taxon>Arthropoda</taxon>
        <taxon>Hexapoda</taxon>
        <taxon>Insecta</taxon>
        <taxon>Pterygota</taxon>
        <taxon>Palaeoptera</taxon>
        <taxon>Odonata</taxon>
        <taxon>Epiprocta</taxon>
        <taxon>Anisoptera</taxon>
        <taxon>Libelluloidea</taxon>
        <taxon>Libellulidae</taxon>
        <taxon>Ladona</taxon>
    </lineage>
</organism>
<dbReference type="AlphaFoldDB" id="A0A8K0KI00"/>
<keyword evidence="2" id="KW-0963">Cytoplasm</keyword>
<dbReference type="EMBL" id="KZ308831">
    <property type="protein sequence ID" value="KAG8234599.1"/>
    <property type="molecule type" value="Genomic_DNA"/>
</dbReference>
<keyword evidence="7" id="KW-0175">Coiled coil</keyword>
<evidence type="ECO:0000313" key="10">
    <source>
        <dbReference type="EMBL" id="KAG8234599.1"/>
    </source>
</evidence>
<keyword evidence="11" id="KW-1185">Reference proteome</keyword>
<name>A0A8K0KI00_LADFU</name>
<dbReference type="InterPro" id="IPR012340">
    <property type="entry name" value="NA-bd_OB-fold"/>
</dbReference>
<comment type="subcellular location">
    <subcellularLocation>
        <location evidence="1">Cytoplasm</location>
    </subcellularLocation>
</comment>
<dbReference type="Pfam" id="PF01588">
    <property type="entry name" value="tRNA_bind"/>
    <property type="match status" value="1"/>
</dbReference>
<dbReference type="SUPFAM" id="SSF50249">
    <property type="entry name" value="Nucleic acid-binding proteins"/>
    <property type="match status" value="1"/>
</dbReference>
<comment type="caution">
    <text evidence="10">The sequence shown here is derived from an EMBL/GenBank/DDBJ whole genome shotgun (WGS) entry which is preliminary data.</text>
</comment>
<dbReference type="PROSITE" id="PS50886">
    <property type="entry name" value="TRBD"/>
    <property type="match status" value="1"/>
</dbReference>
<proteinExistence type="predicted"/>
<dbReference type="GO" id="GO:0006412">
    <property type="term" value="P:translation"/>
    <property type="evidence" value="ECO:0007669"/>
    <property type="project" value="UniProtKB-KW"/>
</dbReference>
<dbReference type="InterPro" id="IPR051270">
    <property type="entry name" value="Tyrosine-tRNA_ligase_regulator"/>
</dbReference>
<reference evidence="10" key="2">
    <citation type="submission" date="2017-10" db="EMBL/GenBank/DDBJ databases">
        <title>Ladona fulva Genome sequencing and assembly.</title>
        <authorList>
            <person name="Murali S."/>
            <person name="Richards S."/>
            <person name="Bandaranaike D."/>
            <person name="Bellair M."/>
            <person name="Blankenburg K."/>
            <person name="Chao H."/>
            <person name="Dinh H."/>
            <person name="Doddapaneni H."/>
            <person name="Dugan-Rocha S."/>
            <person name="Elkadiri S."/>
            <person name="Gnanaolivu R."/>
            <person name="Hernandez B."/>
            <person name="Skinner E."/>
            <person name="Javaid M."/>
            <person name="Lee S."/>
            <person name="Li M."/>
            <person name="Ming W."/>
            <person name="Munidasa M."/>
            <person name="Muniz J."/>
            <person name="Nguyen L."/>
            <person name="Hughes D."/>
            <person name="Osuji N."/>
            <person name="Pu L.-L."/>
            <person name="Puazo M."/>
            <person name="Qu C."/>
            <person name="Quiroz J."/>
            <person name="Raj R."/>
            <person name="Weissenberger G."/>
            <person name="Xin Y."/>
            <person name="Zou X."/>
            <person name="Han Y."/>
            <person name="Worley K."/>
            <person name="Muzny D."/>
            <person name="Gibbs R."/>
        </authorList>
    </citation>
    <scope>NUCLEOTIDE SEQUENCE</scope>
    <source>
        <strain evidence="10">Sampled in the wild</strain>
    </source>
</reference>
<sequence length="316" mass="34858">MANKDVLSRLEFRAVEAQKLIEHLKSEIARLKSSKSEISVDDESRRLMQENYELSKEVEIWKERLIKAEIENGKVPIALPSVRTSAGTPLSSGNVEVANKESKQLEEPKPVVVKEKPIVAKEKPVQEKAKSKKSTENESKPKAKKENPEKVEEKIDVGRLDIRVGLIENVDKHPDADSLYVETVNLGSEKRTVVSGLVRFVDKKDLEGRVVVLLCNLKPAKMRGITSEAMVLCASTPEKVEVLNPPQGSAPGDIVIVDGFEHRPDPVLNPKKKVWETVAVDLKVNSNGIATYKGVPLTVSGKGEILAKSLTDVPIK</sequence>
<evidence type="ECO:0000256" key="5">
    <source>
        <dbReference type="ARBA" id="ARBA00022917"/>
    </source>
</evidence>
<evidence type="ECO:0000256" key="4">
    <source>
        <dbReference type="ARBA" id="ARBA00022884"/>
    </source>
</evidence>
<dbReference type="GO" id="GO:0000049">
    <property type="term" value="F:tRNA binding"/>
    <property type="evidence" value="ECO:0007669"/>
    <property type="project" value="UniProtKB-UniRule"/>
</dbReference>
<dbReference type="GO" id="GO:0005737">
    <property type="term" value="C:cytoplasm"/>
    <property type="evidence" value="ECO:0007669"/>
    <property type="project" value="UniProtKB-SubCell"/>
</dbReference>
<feature type="compositionally biased region" description="Basic and acidic residues" evidence="8">
    <location>
        <begin position="98"/>
        <end position="152"/>
    </location>
</feature>
<keyword evidence="5" id="KW-0648">Protein biosynthesis</keyword>
<dbReference type="Gene3D" id="2.40.50.140">
    <property type="entry name" value="Nucleic acid-binding proteins"/>
    <property type="match status" value="1"/>
</dbReference>